<dbReference type="SUPFAM" id="SSF52540">
    <property type="entry name" value="P-loop containing nucleoside triphosphate hydrolases"/>
    <property type="match status" value="1"/>
</dbReference>
<dbReference type="AlphaFoldDB" id="A0A6C0LK64"/>
<name>A0A6C0LK64_9ZZZZ</name>
<protein>
    <submittedName>
        <fullName evidence="1">Uncharacterized protein</fullName>
    </submittedName>
</protein>
<dbReference type="Gene3D" id="3.40.50.300">
    <property type="entry name" value="P-loop containing nucleotide triphosphate hydrolases"/>
    <property type="match status" value="1"/>
</dbReference>
<sequence>MKFYDTHYEEYLQSEANCCLHPKITDIYAKFPTKISAMKNIIFYGPKGVGKYTQMLKAISRYSPSALKYDKKIIAPCNKTTYVIRISDIHFEIDMSLLGCNSKALWNELYGTIVDAILAKSDHTGIIVCKYFHEIHSELLEGFYSYMQTLSHNSLNIKFILLTEELSFIPDAILDRCKIIRVPRPSRTQYNKCLENKVSKDIPLGEITNMKNINASVRQLMRPYEVLCNDLVEMMIDSDNLKYMELRDKVYDLLIYSLDITDCIWYILDRVITLDLIKEEEIPDVMLEVYRCLQYYNNNYRPIYHLESLVFYLVNKIHGFTKSV</sequence>
<reference evidence="1" key="1">
    <citation type="journal article" date="2020" name="Nature">
        <title>Giant virus diversity and host interactions through global metagenomics.</title>
        <authorList>
            <person name="Schulz F."/>
            <person name="Roux S."/>
            <person name="Paez-Espino D."/>
            <person name="Jungbluth S."/>
            <person name="Walsh D.A."/>
            <person name="Denef V.J."/>
            <person name="McMahon K.D."/>
            <person name="Konstantinidis K.T."/>
            <person name="Eloe-Fadrosh E.A."/>
            <person name="Kyrpides N.C."/>
            <person name="Woyke T."/>
        </authorList>
    </citation>
    <scope>NUCLEOTIDE SEQUENCE</scope>
    <source>
        <strain evidence="1">GVMAG-M-3300027833-11</strain>
    </source>
</reference>
<proteinExistence type="predicted"/>
<dbReference type="EMBL" id="MN740503">
    <property type="protein sequence ID" value="QHU30071.1"/>
    <property type="molecule type" value="Genomic_DNA"/>
</dbReference>
<accession>A0A6C0LK64</accession>
<evidence type="ECO:0000313" key="1">
    <source>
        <dbReference type="EMBL" id="QHU30071.1"/>
    </source>
</evidence>
<dbReference type="InterPro" id="IPR027417">
    <property type="entry name" value="P-loop_NTPase"/>
</dbReference>
<organism evidence="1">
    <name type="scientific">viral metagenome</name>
    <dbReference type="NCBI Taxonomy" id="1070528"/>
    <lineage>
        <taxon>unclassified sequences</taxon>
        <taxon>metagenomes</taxon>
        <taxon>organismal metagenomes</taxon>
    </lineage>
</organism>